<proteinExistence type="predicted"/>
<feature type="compositionally biased region" description="Polar residues" evidence="1">
    <location>
        <begin position="71"/>
        <end position="81"/>
    </location>
</feature>
<accession>E4SDI6</accession>
<dbReference type="HOGENOM" id="CLU_129167_0_0_9"/>
<organism evidence="2 3">
    <name type="scientific">Caldicellulosiruptor kronotskyensis (strain DSM 18902 / VKM B-2412 / 2002)</name>
    <dbReference type="NCBI Taxonomy" id="632348"/>
    <lineage>
        <taxon>Bacteria</taxon>
        <taxon>Bacillati</taxon>
        <taxon>Bacillota</taxon>
        <taxon>Bacillota incertae sedis</taxon>
        <taxon>Caldicellulosiruptorales</taxon>
        <taxon>Caldicellulosiruptoraceae</taxon>
        <taxon>Caldicellulosiruptor</taxon>
    </lineage>
</organism>
<evidence type="ECO:0000256" key="1">
    <source>
        <dbReference type="SAM" id="MobiDB-lite"/>
    </source>
</evidence>
<sequence length="201" mass="23083">MRKTVSLKMFFYPKSECKRGNVLMTKKTKRIIVTAVLFAFVVSSLYAQVIISQQKKQSNTQTKTIYRQDSKQSTSSKNNSPDPLIINSEGLITIGVRYLNPIKDDKDYLVFEVFFDNHQVDLSTLNLSGKILFTTSEGIKVKKATWRIEGSGHHVMAYIKIPKKINGKNLITPKTKYIQLELQNIGGVKSRIYRWDKKFLN</sequence>
<protein>
    <submittedName>
        <fullName evidence="2">Uncharacterized protein</fullName>
    </submittedName>
</protein>
<dbReference type="KEGG" id="ckn:Calkro_0268"/>
<dbReference type="Proteomes" id="UP000006835">
    <property type="component" value="Chromosome"/>
</dbReference>
<reference evidence="2 3" key="2">
    <citation type="journal article" date="2011" name="J. Bacteriol.">
        <title>Complete genome sequences for the anaerobic, extremely thermophilic plant biomass-degrading bacteria Caldicellulosiruptor hydrothermalis, Caldicellulosiruptor kristjanssonii, Caldicellulosiruptor kronotskyensis, Caldicellulosiruptor owensenis, and Caldicellulosiruptor lactoaceticus.</title>
        <authorList>
            <person name="Blumer-Schuette S.E."/>
            <person name="Ozdemir I."/>
            <person name="Mistry D."/>
            <person name="Lucas S."/>
            <person name="Lapidus A."/>
            <person name="Cheng J.F."/>
            <person name="Goodwin L.A."/>
            <person name="Pitluck S."/>
            <person name="Land M.L."/>
            <person name="Hauser L.J."/>
            <person name="Woyke T."/>
            <person name="Mikhailova N."/>
            <person name="Pati A."/>
            <person name="Kyrpides N.C."/>
            <person name="Ivanova N."/>
            <person name="Detter J.C."/>
            <person name="Walston-Davenport K."/>
            <person name="Han S."/>
            <person name="Adams M.W."/>
            <person name="Kelly R.M."/>
        </authorList>
    </citation>
    <scope>NUCLEOTIDE SEQUENCE [LARGE SCALE GENOMIC DNA]</scope>
    <source>
        <strain evidence="3">DSM 18902 / VKM B-2412 / 2002</strain>
    </source>
</reference>
<feature type="region of interest" description="Disordered" evidence="1">
    <location>
        <begin position="61"/>
        <end position="82"/>
    </location>
</feature>
<evidence type="ECO:0000313" key="2">
    <source>
        <dbReference type="EMBL" id="ADQ45179.1"/>
    </source>
</evidence>
<gene>
    <name evidence="2" type="ordered locus">Calkro_0268</name>
</gene>
<dbReference type="EMBL" id="CP002330">
    <property type="protein sequence ID" value="ADQ45179.1"/>
    <property type="molecule type" value="Genomic_DNA"/>
</dbReference>
<reference key="1">
    <citation type="submission" date="2010-11" db="EMBL/GenBank/DDBJ databases">
        <title>Complete sequence of Caldicellulosiruptor kronotskyensis 2002.</title>
        <authorList>
            <consortium name="US DOE Joint Genome Institute"/>
            <person name="Lucas S."/>
            <person name="Copeland A."/>
            <person name="Lapidus A."/>
            <person name="Cheng J.-F."/>
            <person name="Bruce D."/>
            <person name="Goodwin L."/>
            <person name="Pitluck S."/>
            <person name="Davenport K."/>
            <person name="Detter J.C."/>
            <person name="Han C."/>
            <person name="Tapia R."/>
            <person name="Land M."/>
            <person name="Hauser L."/>
            <person name="Jeffries C."/>
            <person name="Kyrpides N."/>
            <person name="Ivanova N."/>
            <person name="Mikhailova N."/>
            <person name="Blumer-Schuette S.E."/>
            <person name="Kelly R.M."/>
            <person name="Woyke T."/>
        </authorList>
    </citation>
    <scope>NUCLEOTIDE SEQUENCE</scope>
    <source>
        <strain>2002</strain>
    </source>
</reference>
<name>E4SDI6_CALK2</name>
<evidence type="ECO:0000313" key="3">
    <source>
        <dbReference type="Proteomes" id="UP000006835"/>
    </source>
</evidence>
<dbReference type="PATRIC" id="fig|632348.3.peg.285"/>
<dbReference type="AlphaFoldDB" id="E4SDI6"/>
<keyword evidence="3" id="KW-1185">Reference proteome</keyword>